<feature type="transmembrane region" description="Helical" evidence="2">
    <location>
        <begin position="475"/>
        <end position="497"/>
    </location>
</feature>
<feature type="region of interest" description="Disordered" evidence="1">
    <location>
        <begin position="279"/>
        <end position="314"/>
    </location>
</feature>
<feature type="transmembrane region" description="Helical" evidence="2">
    <location>
        <begin position="397"/>
        <end position="422"/>
    </location>
</feature>
<dbReference type="OrthoDB" id="66636at2"/>
<dbReference type="EMBL" id="FNFK01000089">
    <property type="protein sequence ID" value="SDK92676.1"/>
    <property type="molecule type" value="Genomic_DNA"/>
</dbReference>
<sequence length="504" mass="55517">MISKPIFKQSLQSNWKLWLIITIVASTILSGFIISYDAAGHASIAEAAEGTAFSNILSSLTSLLGSLENFYKLIAVILGIVYVVFTANNLVVNEVDSGSMAYTLSTPIKRSSVIFTKSLYLILSVVLMYIVISIAGLAASQFTFNNVTGYAITDDVSAAAETLNHEEDYLSERLYLIQEDENAMRVAAIARDMDTEAYEIYLEDVIRERSYEETAEIITDERWDIYEDDEDMGDEDIEITAEELMEDPEMILNSNDALAAGARIYGVSINDYREIITDEIENMDTEETTKENEEAQETEENSESDAVEESTTLQRQLTEDNAELLLQTVIVSSATALNISSDQISDNLTLLKDPEALALSTQTTGLNEEQIRSMANHAMVSSARSVDKALEFDSEKYLWLSLGLLLLILAMSSISFFASTLFNRTGMALAIGGGVPFAFFLVTMIQQLMDSADGLEYLTITTLFDTDAILSGGEFGWGFVVLGSIAVVLYTASNILFTKKDLPL</sequence>
<feature type="transmembrane region" description="Helical" evidence="2">
    <location>
        <begin position="71"/>
        <end position="92"/>
    </location>
</feature>
<dbReference type="RefSeq" id="WP_091268923.1">
    <property type="nucleotide sequence ID" value="NZ_FNFK01000089.1"/>
</dbReference>
<keyword evidence="2" id="KW-1133">Transmembrane helix</keyword>
<dbReference type="Pfam" id="PF12679">
    <property type="entry name" value="ABC2_membrane_2"/>
    <property type="match status" value="1"/>
</dbReference>
<name>A0A1G9FW54_9LACT</name>
<keyword evidence="2" id="KW-0812">Transmembrane</keyword>
<keyword evidence="2" id="KW-0472">Membrane</keyword>
<feature type="transmembrane region" description="Helical" evidence="2">
    <location>
        <begin position="119"/>
        <end position="139"/>
    </location>
</feature>
<feature type="compositionally biased region" description="Acidic residues" evidence="1">
    <location>
        <begin position="294"/>
        <end position="308"/>
    </location>
</feature>
<dbReference type="GO" id="GO:0005886">
    <property type="term" value="C:plasma membrane"/>
    <property type="evidence" value="ECO:0007669"/>
    <property type="project" value="UniProtKB-SubCell"/>
</dbReference>
<protein>
    <submittedName>
        <fullName evidence="3">ABC-2 type transport system permease protein</fullName>
    </submittedName>
</protein>
<dbReference type="AlphaFoldDB" id="A0A1G9FW54"/>
<dbReference type="PANTHER" id="PTHR37305:SF2">
    <property type="entry name" value="BACITRACIN TRANSPORT PERMEASE PROTEIN BCRB"/>
    <property type="match status" value="1"/>
</dbReference>
<dbReference type="STRING" id="426701.SAMN04488098_10893"/>
<evidence type="ECO:0000256" key="1">
    <source>
        <dbReference type="SAM" id="MobiDB-lite"/>
    </source>
</evidence>
<keyword evidence="4" id="KW-1185">Reference proteome</keyword>
<evidence type="ECO:0000256" key="2">
    <source>
        <dbReference type="SAM" id="Phobius"/>
    </source>
</evidence>
<dbReference type="PANTHER" id="PTHR37305">
    <property type="entry name" value="INTEGRAL MEMBRANE PROTEIN-RELATED"/>
    <property type="match status" value="1"/>
</dbReference>
<gene>
    <name evidence="3" type="ORF">SAMN04488098_10893</name>
</gene>
<evidence type="ECO:0000313" key="3">
    <source>
        <dbReference type="EMBL" id="SDK92676.1"/>
    </source>
</evidence>
<organism evidence="3 4">
    <name type="scientific">Alkalibacterium thalassium</name>
    <dbReference type="NCBI Taxonomy" id="426701"/>
    <lineage>
        <taxon>Bacteria</taxon>
        <taxon>Bacillati</taxon>
        <taxon>Bacillota</taxon>
        <taxon>Bacilli</taxon>
        <taxon>Lactobacillales</taxon>
        <taxon>Carnobacteriaceae</taxon>
        <taxon>Alkalibacterium</taxon>
    </lineage>
</organism>
<dbReference type="Proteomes" id="UP000199433">
    <property type="component" value="Unassembled WGS sequence"/>
</dbReference>
<reference evidence="4" key="1">
    <citation type="submission" date="2016-10" db="EMBL/GenBank/DDBJ databases">
        <authorList>
            <person name="Varghese N."/>
            <person name="Submissions S."/>
        </authorList>
    </citation>
    <scope>NUCLEOTIDE SEQUENCE [LARGE SCALE GENOMIC DNA]</scope>
    <source>
        <strain evidence="4">DSM 19181</strain>
    </source>
</reference>
<dbReference type="GO" id="GO:0140359">
    <property type="term" value="F:ABC-type transporter activity"/>
    <property type="evidence" value="ECO:0007669"/>
    <property type="project" value="InterPro"/>
</dbReference>
<proteinExistence type="predicted"/>
<evidence type="ECO:0000313" key="4">
    <source>
        <dbReference type="Proteomes" id="UP000199433"/>
    </source>
</evidence>
<feature type="transmembrane region" description="Helical" evidence="2">
    <location>
        <begin position="429"/>
        <end position="449"/>
    </location>
</feature>
<accession>A0A1G9FW54</accession>